<feature type="compositionally biased region" description="Gly residues" evidence="1">
    <location>
        <begin position="10"/>
        <end position="19"/>
    </location>
</feature>
<dbReference type="Pfam" id="PF19956">
    <property type="entry name" value="EAD2"/>
    <property type="match status" value="1"/>
</dbReference>
<feature type="region of interest" description="Disordered" evidence="1">
    <location>
        <begin position="1"/>
        <end position="42"/>
    </location>
</feature>
<feature type="compositionally biased region" description="Low complexity" evidence="1">
    <location>
        <begin position="174"/>
        <end position="194"/>
    </location>
</feature>
<feature type="compositionally biased region" description="Low complexity" evidence="1">
    <location>
        <begin position="153"/>
        <end position="167"/>
    </location>
</feature>
<dbReference type="Pfam" id="PF19955">
    <property type="entry name" value="EAD1"/>
    <property type="match status" value="1"/>
</dbReference>
<protein>
    <submittedName>
        <fullName evidence="4">Uncharacterized protein</fullName>
    </submittedName>
</protein>
<evidence type="ECO:0000313" key="4">
    <source>
        <dbReference type="EMBL" id="ONH23991.1"/>
    </source>
</evidence>
<proteinExistence type="predicted"/>
<dbReference type="InterPro" id="IPR045430">
    <property type="entry name" value="EAD1"/>
</dbReference>
<dbReference type="STRING" id="1834516.BL253_31435"/>
<dbReference type="EMBL" id="MOMC01000076">
    <property type="protein sequence ID" value="ONH23991.1"/>
    <property type="molecule type" value="Genomic_DNA"/>
</dbReference>
<feature type="domain" description="Effector-associated" evidence="3">
    <location>
        <begin position="55"/>
        <end position="134"/>
    </location>
</feature>
<dbReference type="AlphaFoldDB" id="A0A1V2I219"/>
<organism evidence="4 5">
    <name type="scientific">Pseudofrankia asymbiotica</name>
    <dbReference type="NCBI Taxonomy" id="1834516"/>
    <lineage>
        <taxon>Bacteria</taxon>
        <taxon>Bacillati</taxon>
        <taxon>Actinomycetota</taxon>
        <taxon>Actinomycetes</taxon>
        <taxon>Frankiales</taxon>
        <taxon>Frankiaceae</taxon>
        <taxon>Pseudofrankia</taxon>
    </lineage>
</organism>
<accession>A0A1V2I219</accession>
<evidence type="ECO:0000313" key="5">
    <source>
        <dbReference type="Proteomes" id="UP000188929"/>
    </source>
</evidence>
<comment type="caution">
    <text evidence="4">The sequence shown here is derived from an EMBL/GenBank/DDBJ whole genome shotgun (WGS) entry which is preliminary data.</text>
</comment>
<dbReference type="InterPro" id="IPR045431">
    <property type="entry name" value="EAD2"/>
</dbReference>
<name>A0A1V2I219_9ACTN</name>
<dbReference type="Proteomes" id="UP000188929">
    <property type="component" value="Unassembled WGS sequence"/>
</dbReference>
<evidence type="ECO:0000259" key="3">
    <source>
        <dbReference type="Pfam" id="PF19956"/>
    </source>
</evidence>
<reference evidence="5" key="1">
    <citation type="submission" date="2016-10" db="EMBL/GenBank/DDBJ databases">
        <title>Frankia sp. NRRL B-16386 Genome sequencing.</title>
        <authorList>
            <person name="Ghodhbane-Gtari F."/>
            <person name="Swanson E."/>
            <person name="Gueddou A."/>
            <person name="Hezbri K."/>
            <person name="Ktari K."/>
            <person name="Nouioui I."/>
            <person name="Morris K."/>
            <person name="Simpson S."/>
            <person name="Abebe-Akele F."/>
            <person name="Thomas K."/>
            <person name="Gtari M."/>
            <person name="Tisa L.S."/>
        </authorList>
    </citation>
    <scope>NUCLEOTIDE SEQUENCE [LARGE SCALE GENOMIC DNA]</scope>
    <source>
        <strain evidence="5">NRRL B-16386</strain>
    </source>
</reference>
<evidence type="ECO:0000256" key="1">
    <source>
        <dbReference type="SAM" id="MobiDB-lite"/>
    </source>
</evidence>
<evidence type="ECO:0000259" key="2">
    <source>
        <dbReference type="Pfam" id="PF19955"/>
    </source>
</evidence>
<feature type="domain" description="Effector-associated" evidence="2">
    <location>
        <begin position="201"/>
        <end position="275"/>
    </location>
</feature>
<keyword evidence="5" id="KW-1185">Reference proteome</keyword>
<sequence>MTGVAEPGGPMTGADGGAGVNRSGAKSVPPHPSPGAGTVGPRLAYDRDADLERLVDALERAPNFAQNASRRLLVARVERYAEGRLFVPEHDIARNWFTELVNTLDETPGGLAALARAVTMLASKSRLADTVTVLATRLTAAPVPAGPVPAAPAPADAGDTLAGHAPAALPPSGPAGAAASPMPNGASPGSSAGPPEEPRDLTEVELAELARLFVEPADAIRVLVDAGVPRVRVPAWGTRDPDGYWYDIAVRLRDGLLMDGRRRVLAAALQRYPGNWIFLGLEPPLG</sequence>
<feature type="region of interest" description="Disordered" evidence="1">
    <location>
        <begin position="144"/>
        <end position="200"/>
    </location>
</feature>
<gene>
    <name evidence="4" type="ORF">BL253_31435</name>
</gene>